<dbReference type="GO" id="GO:0006108">
    <property type="term" value="P:malate metabolic process"/>
    <property type="evidence" value="ECO:0007669"/>
    <property type="project" value="InterPro"/>
</dbReference>
<dbReference type="InterPro" id="IPR001252">
    <property type="entry name" value="Malate_DH_AS"/>
</dbReference>
<protein>
    <submittedName>
        <fullName evidence="1">Uncharacterized protein</fullName>
    </submittedName>
</protein>
<dbReference type="Proteomes" id="UP001150879">
    <property type="component" value="Unassembled WGS sequence"/>
</dbReference>
<comment type="caution">
    <text evidence="1">The sequence shown here is derived from an EMBL/GenBank/DDBJ whole genome shotgun (WGS) entry which is preliminary data.</text>
</comment>
<keyword evidence="2" id="KW-1185">Reference proteome</keyword>
<gene>
    <name evidence="1" type="ORF">N7472_001746</name>
</gene>
<dbReference type="OrthoDB" id="5428530at2759"/>
<sequence length="114" mass="12638">MYHVDKTARKSWNSISLAHMADQLGLLPTLDSGKTVIQPREHHHEQGKTEASQSIRSYTPDGFCNPLQIVFRNMEICLAASLCAKEAVTKLDIHRAGDVVLIWAAHPCNDSTSI</sequence>
<evidence type="ECO:0000313" key="2">
    <source>
        <dbReference type="Proteomes" id="UP001150879"/>
    </source>
</evidence>
<name>A0A9W9MPW9_9EURO</name>
<evidence type="ECO:0000313" key="1">
    <source>
        <dbReference type="EMBL" id="KAJ5205298.1"/>
    </source>
</evidence>
<dbReference type="GO" id="GO:0016615">
    <property type="term" value="F:malate dehydrogenase activity"/>
    <property type="evidence" value="ECO:0007669"/>
    <property type="project" value="InterPro"/>
</dbReference>
<dbReference type="EMBL" id="JAPQKP010000002">
    <property type="protein sequence ID" value="KAJ5205298.1"/>
    <property type="molecule type" value="Genomic_DNA"/>
</dbReference>
<organism evidence="1 2">
    <name type="scientific">Penicillium cf. griseofulvum</name>
    <dbReference type="NCBI Taxonomy" id="2972120"/>
    <lineage>
        <taxon>Eukaryota</taxon>
        <taxon>Fungi</taxon>
        <taxon>Dikarya</taxon>
        <taxon>Ascomycota</taxon>
        <taxon>Pezizomycotina</taxon>
        <taxon>Eurotiomycetes</taxon>
        <taxon>Eurotiomycetidae</taxon>
        <taxon>Eurotiales</taxon>
        <taxon>Aspergillaceae</taxon>
        <taxon>Penicillium</taxon>
    </lineage>
</organism>
<proteinExistence type="predicted"/>
<dbReference type="AlphaFoldDB" id="A0A9W9MPW9"/>
<reference evidence="1" key="1">
    <citation type="submission" date="2022-11" db="EMBL/GenBank/DDBJ databases">
        <authorList>
            <person name="Petersen C."/>
        </authorList>
    </citation>
    <scope>NUCLEOTIDE SEQUENCE</scope>
    <source>
        <strain evidence="1">IBT 16849</strain>
    </source>
</reference>
<accession>A0A9W9MPW9</accession>
<reference evidence="1" key="2">
    <citation type="journal article" date="2023" name="IMA Fungus">
        <title>Comparative genomic study of the Penicillium genus elucidates a diverse pangenome and 15 lateral gene transfer events.</title>
        <authorList>
            <person name="Petersen C."/>
            <person name="Sorensen T."/>
            <person name="Nielsen M.R."/>
            <person name="Sondergaard T.E."/>
            <person name="Sorensen J.L."/>
            <person name="Fitzpatrick D.A."/>
            <person name="Frisvad J.C."/>
            <person name="Nielsen K.L."/>
        </authorList>
    </citation>
    <scope>NUCLEOTIDE SEQUENCE</scope>
    <source>
        <strain evidence="1">IBT 16849</strain>
    </source>
</reference>
<dbReference type="PROSITE" id="PS00068">
    <property type="entry name" value="MDH"/>
    <property type="match status" value="1"/>
</dbReference>